<protein>
    <recommendedName>
        <fullName evidence="1">AAA+ ATPase domain-containing protein</fullName>
    </recommendedName>
</protein>
<dbReference type="GO" id="GO:0004519">
    <property type="term" value="F:endonuclease activity"/>
    <property type="evidence" value="ECO:0007669"/>
    <property type="project" value="InterPro"/>
</dbReference>
<feature type="domain" description="AAA+ ATPase" evidence="1">
    <location>
        <begin position="191"/>
        <end position="309"/>
    </location>
</feature>
<dbReference type="Gene3D" id="3.40.1350.10">
    <property type="match status" value="1"/>
</dbReference>
<dbReference type="OrthoDB" id="9806903at2"/>
<keyword evidence="3" id="KW-1185">Reference proteome</keyword>
<dbReference type="EMBL" id="CP012898">
    <property type="protein sequence ID" value="ALJ03864.1"/>
    <property type="molecule type" value="Genomic_DNA"/>
</dbReference>
<dbReference type="RefSeq" id="WP_054724039.1">
    <property type="nucleotide sequence ID" value="NZ_CP012898.1"/>
</dbReference>
<dbReference type="Proteomes" id="UP000057981">
    <property type="component" value="Chromosome"/>
</dbReference>
<evidence type="ECO:0000259" key="1">
    <source>
        <dbReference type="SMART" id="SM00382"/>
    </source>
</evidence>
<dbReference type="InterPro" id="IPR003593">
    <property type="entry name" value="AAA+_ATPase"/>
</dbReference>
<dbReference type="GO" id="GO:0003677">
    <property type="term" value="F:DNA binding"/>
    <property type="evidence" value="ECO:0007669"/>
    <property type="project" value="InterPro"/>
</dbReference>
<dbReference type="InterPro" id="IPR027417">
    <property type="entry name" value="P-loop_NTPase"/>
</dbReference>
<dbReference type="PATRIC" id="fig|1736674.3.peg.269"/>
<dbReference type="InterPro" id="IPR011856">
    <property type="entry name" value="tRNA_endonuc-like_dom_sf"/>
</dbReference>
<reference evidence="2 3" key="1">
    <citation type="submission" date="2015-10" db="EMBL/GenBank/DDBJ databases">
        <authorList>
            <person name="Gilbert D.G."/>
        </authorList>
    </citation>
    <scope>NUCLEOTIDE SEQUENCE [LARGE SCALE GENOMIC DNA]</scope>
    <source>
        <strain evidence="3">HZ-22</strain>
    </source>
</reference>
<dbReference type="SMART" id="SM00382">
    <property type="entry name" value="AAA"/>
    <property type="match status" value="1"/>
</dbReference>
<organism evidence="2 3">
    <name type="scientific">Pseudalgibacter alginicilyticus</name>
    <dbReference type="NCBI Taxonomy" id="1736674"/>
    <lineage>
        <taxon>Bacteria</taxon>
        <taxon>Pseudomonadati</taxon>
        <taxon>Bacteroidota</taxon>
        <taxon>Flavobacteriia</taxon>
        <taxon>Flavobacteriales</taxon>
        <taxon>Flavobacteriaceae</taxon>
        <taxon>Pseudalgibacter</taxon>
    </lineage>
</organism>
<dbReference type="STRING" id="1736674.APS56_01275"/>
<dbReference type="AlphaFoldDB" id="A0A0P0D5H1"/>
<sequence length="764" mass="89861">MEYDFSKLNDREFETLGASIIEKILTKRVETFKSGRDGGVDGRFWIGKEKEGIIQCKHYISTPYTTLISKLKSEELAKVKKLNPAKYIFITSKKLSRLNKQEIKKLFHPFIISEADIYGYEDLNSFLSEKDNQGIVERNYKLWITSTSVLDLIYNNAIKGRSESTIREIEEKAYKYAITENHRKGLKILEDNNVVIMTGEPGIGKTTLADNLALYYAAKGYEFCDIEENISEAESIFREREKKNILFYCDDFLGSNLYDAINNKRDSHIVKFINRVRKDDSKKFILTSRTTILNKAFSLSHRFQNGNIRENEFLLRVENLTNVDKAKILYNHIYHSNLNDVYLDKIYQDKRYKVIIRHRNFNPRIIEFVTDSGRVGHIPPEEYWKYIIKSLNNPEDIWADYFQNQTDDCVRALTFLTVYNNGKISEEELRRSYNTFLNIHNVNLGDQTDKSFEAVRKLATKSLLNRNQIDEDKFEYVLFNPSIADFVLGSYSDDSNLISNIIKSLENEISIDYLQALSGLGKKINSSNLKRIQENLFDFFFERKLNEEDWDFLILLSFLDFFNEKTNKRIERFLNALIEADSPNGNRLWELLIILTEFEPQIEFKDFDFLHDFIEDVSDEDSLRELFNFIDTYNIEDEHILFQAQTLIENYLGSIVDNNDLDVDYSKHINEYYYPEGYPEYDIDLNGIESEVQESLDYYLDGFNESVLERIDFDMTRFVSNLDVESMATRFFESYEPDYERDYDGGHYSGSSYEDDIDAIFERS</sequence>
<dbReference type="InterPro" id="IPR007560">
    <property type="entry name" value="Restrct_endonuc_IV_Mrr"/>
</dbReference>
<name>A0A0P0D5H1_9FLAO</name>
<dbReference type="Pfam" id="PF20720">
    <property type="entry name" value="nSTAND3"/>
    <property type="match status" value="1"/>
</dbReference>
<dbReference type="Pfam" id="PF04471">
    <property type="entry name" value="Mrr_cat"/>
    <property type="match status" value="1"/>
</dbReference>
<dbReference type="SUPFAM" id="SSF52540">
    <property type="entry name" value="P-loop containing nucleoside triphosphate hydrolases"/>
    <property type="match status" value="1"/>
</dbReference>
<evidence type="ECO:0000313" key="3">
    <source>
        <dbReference type="Proteomes" id="UP000057981"/>
    </source>
</evidence>
<gene>
    <name evidence="2" type="ORF">APS56_01275</name>
</gene>
<dbReference type="GO" id="GO:0009307">
    <property type="term" value="P:DNA restriction-modification system"/>
    <property type="evidence" value="ECO:0007669"/>
    <property type="project" value="InterPro"/>
</dbReference>
<dbReference type="InterPro" id="IPR049050">
    <property type="entry name" value="nSTAND3"/>
</dbReference>
<accession>A0A0P0D5H1</accession>
<evidence type="ECO:0000313" key="2">
    <source>
        <dbReference type="EMBL" id="ALJ03864.1"/>
    </source>
</evidence>
<dbReference type="CDD" id="cd01983">
    <property type="entry name" value="SIMIBI"/>
    <property type="match status" value="1"/>
</dbReference>
<dbReference type="Gene3D" id="3.40.50.300">
    <property type="entry name" value="P-loop containing nucleotide triphosphate hydrolases"/>
    <property type="match status" value="1"/>
</dbReference>
<dbReference type="KEGG" id="ahz:APS56_01275"/>
<proteinExistence type="predicted"/>